<gene>
    <name evidence="7" type="ORF">QWY13_11740</name>
</gene>
<dbReference type="SMART" id="SM00922">
    <property type="entry name" value="MR_MLE"/>
    <property type="match status" value="1"/>
</dbReference>
<dbReference type="InterPro" id="IPR036849">
    <property type="entry name" value="Enolase-like_C_sf"/>
</dbReference>
<dbReference type="Proteomes" id="UP001172142">
    <property type="component" value="Unassembled WGS sequence"/>
</dbReference>
<evidence type="ECO:0000256" key="3">
    <source>
        <dbReference type="ARBA" id="ARBA00022842"/>
    </source>
</evidence>
<evidence type="ECO:0000313" key="7">
    <source>
        <dbReference type="EMBL" id="MDN7246157.1"/>
    </source>
</evidence>
<dbReference type="InterPro" id="IPR013342">
    <property type="entry name" value="Mandelate_racemase_C"/>
</dbReference>
<dbReference type="RefSeq" id="WP_301856751.1">
    <property type="nucleotide sequence ID" value="NZ_JAUJWU010000003.1"/>
</dbReference>
<name>A0ABT8NEQ8_9BACL</name>
<evidence type="ECO:0000256" key="2">
    <source>
        <dbReference type="ARBA" id="ARBA00022723"/>
    </source>
</evidence>
<dbReference type="SUPFAM" id="SSF54826">
    <property type="entry name" value="Enolase N-terminal domain-like"/>
    <property type="match status" value="1"/>
</dbReference>
<evidence type="ECO:0000256" key="4">
    <source>
        <dbReference type="ARBA" id="ARBA00023235"/>
    </source>
</evidence>
<feature type="domain" description="Mandelate racemase/muconate lactonizing enzyme C-terminal" evidence="6">
    <location>
        <begin position="142"/>
        <end position="238"/>
    </location>
</feature>
<keyword evidence="2 5" id="KW-0479">Metal-binding</keyword>
<dbReference type="InterPro" id="IPR013341">
    <property type="entry name" value="Mandelate_racemase_N_dom"/>
</dbReference>
<protein>
    <recommendedName>
        <fullName evidence="5">Dipeptide epimerase</fullName>
        <ecNumber evidence="5">5.1.1.-</ecNumber>
    </recommendedName>
</protein>
<comment type="caution">
    <text evidence="7">The sequence shown here is derived from an EMBL/GenBank/DDBJ whole genome shotgun (WGS) entry which is preliminary data.</text>
</comment>
<keyword evidence="4 5" id="KW-0413">Isomerase</keyword>
<dbReference type="InterPro" id="IPR018110">
    <property type="entry name" value="Mandel_Rmase/mucon_lact_enz_CS"/>
</dbReference>
<reference evidence="7 8" key="1">
    <citation type="submission" date="2023-07" db="EMBL/GenBank/DDBJ databases">
        <title>Novel species in genus Planococcus.</title>
        <authorList>
            <person name="Ning S."/>
        </authorList>
    </citation>
    <scope>NUCLEOTIDE SEQUENCE [LARGE SCALE GENOMIC DNA]</scope>
    <source>
        <strain evidence="7 8">N017</strain>
    </source>
</reference>
<dbReference type="CDD" id="cd03319">
    <property type="entry name" value="L-Ala-DL-Glu_epimerase"/>
    <property type="match status" value="1"/>
</dbReference>
<dbReference type="SFLD" id="SFLDG00180">
    <property type="entry name" value="muconate_cycloisomerase"/>
    <property type="match status" value="1"/>
</dbReference>
<dbReference type="Pfam" id="PF13378">
    <property type="entry name" value="MR_MLE_C"/>
    <property type="match status" value="1"/>
</dbReference>
<comment type="cofactor">
    <cofactor evidence="5">
        <name>Mg(2+)</name>
        <dbReference type="ChEBI" id="CHEBI:18420"/>
    </cofactor>
    <text evidence="5">Binds 1 Mg(2+) ion per subunit.</text>
</comment>
<evidence type="ECO:0000256" key="5">
    <source>
        <dbReference type="RuleBase" id="RU366006"/>
    </source>
</evidence>
<dbReference type="SFLD" id="SFLDS00001">
    <property type="entry name" value="Enolase"/>
    <property type="match status" value="1"/>
</dbReference>
<dbReference type="InterPro" id="IPR029017">
    <property type="entry name" value="Enolase-like_N"/>
</dbReference>
<organism evidence="7 8">
    <name type="scientific">Planococcus shenhongbingii</name>
    <dbReference type="NCBI Taxonomy" id="3058398"/>
    <lineage>
        <taxon>Bacteria</taxon>
        <taxon>Bacillati</taxon>
        <taxon>Bacillota</taxon>
        <taxon>Bacilli</taxon>
        <taxon>Bacillales</taxon>
        <taxon>Caryophanaceae</taxon>
        <taxon>Planococcus</taxon>
    </lineage>
</organism>
<dbReference type="Gene3D" id="3.30.390.10">
    <property type="entry name" value="Enolase-like, N-terminal domain"/>
    <property type="match status" value="1"/>
</dbReference>
<dbReference type="EMBL" id="JAUJWU010000003">
    <property type="protein sequence ID" value="MDN7246157.1"/>
    <property type="molecule type" value="Genomic_DNA"/>
</dbReference>
<keyword evidence="3 5" id="KW-0460">Magnesium</keyword>
<proteinExistence type="inferred from homology"/>
<sequence>MLIKKVEVKLITTPFNVKFRTSYGAMPTSQSHIIVKITDEDGSIGIGEASPLPFFTGESAQMMKLAIERELGPAIIGENVFSVEKIHQKMNAVLYPATGAKSAVDMALWDLKGKKLNAPVYQLLGGEQKSVPVAYALGEDVPEQMERMAQQKAKEGFQTIKVKVGLNPEKDIKTIKNIRQSVGEDVQIRVDANQGYTVKETLTVLEEIQDLAIEYMEQPVPYWNTDGLAEVRKYSTIPIMADESIHSIHQAMELSKKGAVDLFGIKLIKCAGITNALKIAHIAEAAGIDCVLISPWDTQLGTHAGGHLSMVFSNKYAQELVGPHYLTDDPFASDVKKTSYKPTNLPGFGVPDTFTHLMEEH</sequence>
<comment type="similarity">
    <text evidence="1 5">Belongs to the mandelate racemase/muconate lactonizing enzyme family.</text>
</comment>
<dbReference type="SUPFAM" id="SSF51604">
    <property type="entry name" value="Enolase C-terminal domain-like"/>
    <property type="match status" value="1"/>
</dbReference>
<dbReference type="PANTHER" id="PTHR48073">
    <property type="entry name" value="O-SUCCINYLBENZOATE SYNTHASE-RELATED"/>
    <property type="match status" value="1"/>
</dbReference>
<accession>A0ABT8NEQ8</accession>
<evidence type="ECO:0000259" key="6">
    <source>
        <dbReference type="SMART" id="SM00922"/>
    </source>
</evidence>
<dbReference type="PROSITE" id="PS00908">
    <property type="entry name" value="MR_MLE_1"/>
    <property type="match status" value="1"/>
</dbReference>
<dbReference type="EC" id="5.1.1.-" evidence="5"/>
<dbReference type="Pfam" id="PF02746">
    <property type="entry name" value="MR_MLE_N"/>
    <property type="match status" value="1"/>
</dbReference>
<dbReference type="InterPro" id="IPR029065">
    <property type="entry name" value="Enolase_C-like"/>
</dbReference>
<dbReference type="SFLD" id="SFLDF00009">
    <property type="entry name" value="o-succinylbenzoate_synthase"/>
    <property type="match status" value="1"/>
</dbReference>
<dbReference type="PANTHER" id="PTHR48073:SF2">
    <property type="entry name" value="O-SUCCINYLBENZOATE SYNTHASE"/>
    <property type="match status" value="1"/>
</dbReference>
<evidence type="ECO:0000313" key="8">
    <source>
        <dbReference type="Proteomes" id="UP001172142"/>
    </source>
</evidence>
<evidence type="ECO:0000256" key="1">
    <source>
        <dbReference type="ARBA" id="ARBA00008031"/>
    </source>
</evidence>
<dbReference type="Gene3D" id="3.20.20.120">
    <property type="entry name" value="Enolase-like C-terminal domain"/>
    <property type="match status" value="1"/>
</dbReference>
<dbReference type="InterPro" id="IPR034603">
    <property type="entry name" value="Dipeptide_epimerase"/>
</dbReference>
<keyword evidence="8" id="KW-1185">Reference proteome</keyword>